<dbReference type="RefSeq" id="WP_012860327.1">
    <property type="nucleotide sequence ID" value="NC_013517.1"/>
</dbReference>
<evidence type="ECO:0000313" key="3">
    <source>
        <dbReference type="Proteomes" id="UP000000845"/>
    </source>
</evidence>
<dbReference type="KEGG" id="str:Sterm_0859"/>
<dbReference type="Proteomes" id="UP000000845">
    <property type="component" value="Chromosome"/>
</dbReference>
<dbReference type="EMBL" id="CP001739">
    <property type="protein sequence ID" value="ACZ07731.1"/>
    <property type="molecule type" value="Genomic_DNA"/>
</dbReference>
<feature type="region of interest" description="Disordered" evidence="1">
    <location>
        <begin position="1"/>
        <end position="57"/>
    </location>
</feature>
<dbReference type="STRING" id="526218.Sterm_0859"/>
<evidence type="ECO:0000313" key="2">
    <source>
        <dbReference type="EMBL" id="ACZ07731.1"/>
    </source>
</evidence>
<dbReference type="HOGENOM" id="CLU_2248243_0_0_0"/>
<gene>
    <name evidence="2" type="ordered locus">Sterm_0859</name>
</gene>
<reference evidence="3" key="1">
    <citation type="submission" date="2009-09" db="EMBL/GenBank/DDBJ databases">
        <title>The complete chromosome of Sebaldella termitidis ATCC 33386.</title>
        <authorList>
            <consortium name="US DOE Joint Genome Institute (JGI-PGF)"/>
            <person name="Lucas S."/>
            <person name="Copeland A."/>
            <person name="Lapidus A."/>
            <person name="Glavina del Rio T."/>
            <person name="Dalin E."/>
            <person name="Tice H."/>
            <person name="Bruce D."/>
            <person name="Goodwin L."/>
            <person name="Pitluck S."/>
            <person name="Kyrpides N."/>
            <person name="Mavromatis K."/>
            <person name="Ivanova N."/>
            <person name="Mikhailova N."/>
            <person name="Sims D."/>
            <person name="Meincke L."/>
            <person name="Brettin T."/>
            <person name="Detter J.C."/>
            <person name="Han C."/>
            <person name="Larimer F."/>
            <person name="Land M."/>
            <person name="Hauser L."/>
            <person name="Markowitz V."/>
            <person name="Cheng J.F."/>
            <person name="Hugenholtz P."/>
            <person name="Woyke T."/>
            <person name="Wu D."/>
            <person name="Eisen J.A."/>
        </authorList>
    </citation>
    <scope>NUCLEOTIDE SEQUENCE [LARGE SCALE GENOMIC DNA]</scope>
    <source>
        <strain evidence="3">ATCC 33386 / NCTC 11300</strain>
    </source>
</reference>
<organism evidence="2 3">
    <name type="scientific">Sebaldella termitidis (strain ATCC 33386 / NCTC 11300)</name>
    <dbReference type="NCBI Taxonomy" id="526218"/>
    <lineage>
        <taxon>Bacteria</taxon>
        <taxon>Fusobacteriati</taxon>
        <taxon>Fusobacteriota</taxon>
        <taxon>Fusobacteriia</taxon>
        <taxon>Fusobacteriales</taxon>
        <taxon>Leptotrichiaceae</taxon>
        <taxon>Sebaldella</taxon>
    </lineage>
</organism>
<name>D1AR43_SEBTE</name>
<sequence>MKEADIKIDDLEKEETKSEKKGNVKKEKNQEAVKKDDSAEILKENRNEDDKNDTENIKEKVVNKSTKKYKVLIGMVGKIRKGGEIELTDEDAEALLKEEYIEEV</sequence>
<reference evidence="2 3" key="2">
    <citation type="journal article" date="2010" name="Stand. Genomic Sci.">
        <title>Complete genome sequence of Sebaldella termitidis type strain (NCTC 11300).</title>
        <authorList>
            <person name="Harmon-Smith M."/>
            <person name="Celia L."/>
            <person name="Chertkov O."/>
            <person name="Lapidus A."/>
            <person name="Copeland A."/>
            <person name="Glavina Del Rio T."/>
            <person name="Nolan M."/>
            <person name="Lucas S."/>
            <person name="Tice H."/>
            <person name="Cheng J.F."/>
            <person name="Han C."/>
            <person name="Detter J.C."/>
            <person name="Bruce D."/>
            <person name="Goodwin L."/>
            <person name="Pitluck S."/>
            <person name="Pati A."/>
            <person name="Liolios K."/>
            <person name="Ivanova N."/>
            <person name="Mavromatis K."/>
            <person name="Mikhailova N."/>
            <person name="Chen A."/>
            <person name="Palaniappan K."/>
            <person name="Land M."/>
            <person name="Hauser L."/>
            <person name="Chang Y.J."/>
            <person name="Jeffries C.D."/>
            <person name="Brettin T."/>
            <person name="Goker M."/>
            <person name="Beck B."/>
            <person name="Bristow J."/>
            <person name="Eisen J.A."/>
            <person name="Markowitz V."/>
            <person name="Hugenholtz P."/>
            <person name="Kyrpides N.C."/>
            <person name="Klenk H.P."/>
            <person name="Chen F."/>
        </authorList>
    </citation>
    <scope>NUCLEOTIDE SEQUENCE [LARGE SCALE GENOMIC DNA]</scope>
    <source>
        <strain evidence="3">ATCC 33386 / NCTC 11300</strain>
    </source>
</reference>
<proteinExistence type="predicted"/>
<accession>D1AR43</accession>
<evidence type="ECO:0000256" key="1">
    <source>
        <dbReference type="SAM" id="MobiDB-lite"/>
    </source>
</evidence>
<protein>
    <submittedName>
        <fullName evidence="2">Uncharacterized protein</fullName>
    </submittedName>
</protein>
<dbReference type="AlphaFoldDB" id="D1AR43"/>
<keyword evidence="3" id="KW-1185">Reference proteome</keyword>